<dbReference type="AlphaFoldDB" id="A0A0V0Y5J5"/>
<dbReference type="PANTHER" id="PTHR12894">
    <property type="entry name" value="CNH DOMAIN CONTAINING"/>
    <property type="match status" value="1"/>
</dbReference>
<organism evidence="1 2">
    <name type="scientific">Trichinella pseudospiralis</name>
    <name type="common">Parasitic roundworm</name>
    <dbReference type="NCBI Taxonomy" id="6337"/>
    <lineage>
        <taxon>Eukaryota</taxon>
        <taxon>Metazoa</taxon>
        <taxon>Ecdysozoa</taxon>
        <taxon>Nematoda</taxon>
        <taxon>Enoplea</taxon>
        <taxon>Dorylaimia</taxon>
        <taxon>Trichinellida</taxon>
        <taxon>Trichinellidae</taxon>
        <taxon>Trichinella</taxon>
    </lineage>
</organism>
<dbReference type="InterPro" id="IPR032914">
    <property type="entry name" value="Vam6/VPS39/TRAP1"/>
</dbReference>
<dbReference type="GO" id="GO:0005737">
    <property type="term" value="C:cytoplasm"/>
    <property type="evidence" value="ECO:0007669"/>
    <property type="project" value="TreeGrafter"/>
</dbReference>
<proteinExistence type="predicted"/>
<dbReference type="GO" id="GO:0006914">
    <property type="term" value="P:autophagy"/>
    <property type="evidence" value="ECO:0007669"/>
    <property type="project" value="TreeGrafter"/>
</dbReference>
<evidence type="ECO:0000313" key="2">
    <source>
        <dbReference type="Proteomes" id="UP000054815"/>
    </source>
</evidence>
<dbReference type="GO" id="GO:0034058">
    <property type="term" value="P:endosomal vesicle fusion"/>
    <property type="evidence" value="ECO:0007669"/>
    <property type="project" value="TreeGrafter"/>
</dbReference>
<gene>
    <name evidence="1" type="primary">Vps39</name>
    <name evidence="1" type="ORF">T4E_11970</name>
</gene>
<accession>A0A0V0Y5J5</accession>
<dbReference type="PANTHER" id="PTHR12894:SF49">
    <property type="entry name" value="VAM6_VPS39-LIKE PROTEIN"/>
    <property type="match status" value="1"/>
</dbReference>
<sequence>MFEAYSVIPVAQKLPLTVDSLTSHNNLVQVHDLTQATFPVISVVPKSKNATFFTTCFYQAECNGTEHCSDENGNILLVVVVRRRCQLYTLKGTEFVEFSVLPEVVFADTIRYVALLDSYMVAVVRDEYFHITLNGDKAGVTSGTMRSLFTISNTSKNNEPMISVLWNRRIFAVKRGDETFFLRDDGSLALNDGYENIHWSEVPSFIVNRNTISEAQYANTSN</sequence>
<dbReference type="GO" id="GO:0016020">
    <property type="term" value="C:membrane"/>
    <property type="evidence" value="ECO:0007669"/>
    <property type="project" value="TreeGrafter"/>
</dbReference>
<evidence type="ECO:0000313" key="1">
    <source>
        <dbReference type="EMBL" id="KRX95264.1"/>
    </source>
</evidence>
<dbReference type="EMBL" id="JYDU01000058">
    <property type="protein sequence ID" value="KRX95264.1"/>
    <property type="molecule type" value="Genomic_DNA"/>
</dbReference>
<dbReference type="Proteomes" id="UP000054815">
    <property type="component" value="Unassembled WGS sequence"/>
</dbReference>
<comment type="caution">
    <text evidence="1">The sequence shown here is derived from an EMBL/GenBank/DDBJ whole genome shotgun (WGS) entry which is preliminary data.</text>
</comment>
<name>A0A0V0Y5J5_TRIPS</name>
<reference evidence="1 2" key="1">
    <citation type="submission" date="2015-01" db="EMBL/GenBank/DDBJ databases">
        <title>Evolution of Trichinella species and genotypes.</title>
        <authorList>
            <person name="Korhonen P.K."/>
            <person name="Edoardo P."/>
            <person name="Giuseppe L.R."/>
            <person name="Gasser R.B."/>
        </authorList>
    </citation>
    <scope>NUCLEOTIDE SEQUENCE [LARGE SCALE GENOMIC DNA]</scope>
    <source>
        <strain evidence="1">ISS141</strain>
    </source>
</reference>
<protein>
    <submittedName>
        <fullName evidence="1">Vam6/Vps39-like protein</fullName>
    </submittedName>
</protein>